<dbReference type="AlphaFoldDB" id="A0A0C3GQF5"/>
<dbReference type="HOGENOM" id="CLU_842243_0_0_1"/>
<dbReference type="EMBL" id="KN832907">
    <property type="protein sequence ID" value="KIM92736.1"/>
    <property type="molecule type" value="Genomic_DNA"/>
</dbReference>
<dbReference type="InterPro" id="IPR021842">
    <property type="entry name" value="DUF3435"/>
</dbReference>
<evidence type="ECO:0000313" key="2">
    <source>
        <dbReference type="EMBL" id="KIM92736.1"/>
    </source>
</evidence>
<sequence>MYTRWCVLSIVYQHVAKRYMPENILLDIRNWLPQLELDNSDREKTALFVKDLCVLQNGLWVRDRVVYPHERLRVQDSPIRIMAAGTATRPAALVGKKPLCYKDIEFQIFPPPAPGLPPIIILVVNLTNIKRSGGKKKPKKFGFPAGENVVCCPVLFMMALALADNAFENGFTSLAQIYNLIVPSSTDRIRLKWNKTWKNRPIFRDVEMTLGEEDQTPERHPVLQDATKDSTNDSLSADVRRNPSSGKDSTPHQPRKSPSGRKNTPGGMRRISKTRHLSYQKHRHYFIRLGRTCGYRKKLQMYDWRRASGKKLNSTLPLLTYPYTQRVTLM</sequence>
<dbReference type="STRING" id="913774.A0A0C3GQF5"/>
<evidence type="ECO:0000256" key="1">
    <source>
        <dbReference type="SAM" id="MobiDB-lite"/>
    </source>
</evidence>
<dbReference type="PANTHER" id="PTHR37535:SF3">
    <property type="entry name" value="FLUG DOMAIN-CONTAINING PROTEIN"/>
    <property type="match status" value="1"/>
</dbReference>
<feature type="compositionally biased region" description="Polar residues" evidence="1">
    <location>
        <begin position="242"/>
        <end position="252"/>
    </location>
</feature>
<dbReference type="Proteomes" id="UP000054321">
    <property type="component" value="Unassembled WGS sequence"/>
</dbReference>
<dbReference type="PANTHER" id="PTHR37535">
    <property type="entry name" value="FLUG DOMAIN PROTEIN"/>
    <property type="match status" value="1"/>
</dbReference>
<protein>
    <submittedName>
        <fullName evidence="2">Uncharacterized protein</fullName>
    </submittedName>
</protein>
<organism evidence="2 3">
    <name type="scientific">Oidiodendron maius (strain Zn)</name>
    <dbReference type="NCBI Taxonomy" id="913774"/>
    <lineage>
        <taxon>Eukaryota</taxon>
        <taxon>Fungi</taxon>
        <taxon>Dikarya</taxon>
        <taxon>Ascomycota</taxon>
        <taxon>Pezizomycotina</taxon>
        <taxon>Leotiomycetes</taxon>
        <taxon>Leotiomycetes incertae sedis</taxon>
        <taxon>Myxotrichaceae</taxon>
        <taxon>Oidiodendron</taxon>
    </lineage>
</organism>
<evidence type="ECO:0000313" key="3">
    <source>
        <dbReference type="Proteomes" id="UP000054321"/>
    </source>
</evidence>
<accession>A0A0C3GQF5</accession>
<gene>
    <name evidence="2" type="ORF">OIDMADRAFT_36361</name>
</gene>
<keyword evidence="3" id="KW-1185">Reference proteome</keyword>
<feature type="compositionally biased region" description="Basic and acidic residues" evidence="1">
    <location>
        <begin position="216"/>
        <end position="231"/>
    </location>
</feature>
<proteinExistence type="predicted"/>
<name>A0A0C3GQF5_OIDMZ</name>
<feature type="region of interest" description="Disordered" evidence="1">
    <location>
        <begin position="210"/>
        <end position="275"/>
    </location>
</feature>
<reference evidence="2 3" key="1">
    <citation type="submission" date="2014-04" db="EMBL/GenBank/DDBJ databases">
        <authorList>
            <consortium name="DOE Joint Genome Institute"/>
            <person name="Kuo A."/>
            <person name="Martino E."/>
            <person name="Perotto S."/>
            <person name="Kohler A."/>
            <person name="Nagy L.G."/>
            <person name="Floudas D."/>
            <person name="Copeland A."/>
            <person name="Barry K.W."/>
            <person name="Cichocki N."/>
            <person name="Veneault-Fourrey C."/>
            <person name="LaButti K."/>
            <person name="Lindquist E.A."/>
            <person name="Lipzen A."/>
            <person name="Lundell T."/>
            <person name="Morin E."/>
            <person name="Murat C."/>
            <person name="Sun H."/>
            <person name="Tunlid A."/>
            <person name="Henrissat B."/>
            <person name="Grigoriev I.V."/>
            <person name="Hibbett D.S."/>
            <person name="Martin F."/>
            <person name="Nordberg H.P."/>
            <person name="Cantor M.N."/>
            <person name="Hua S.X."/>
        </authorList>
    </citation>
    <scope>NUCLEOTIDE SEQUENCE [LARGE SCALE GENOMIC DNA]</scope>
    <source>
        <strain evidence="2 3">Zn</strain>
    </source>
</reference>
<reference evidence="3" key="2">
    <citation type="submission" date="2015-01" db="EMBL/GenBank/DDBJ databases">
        <title>Evolutionary Origins and Diversification of the Mycorrhizal Mutualists.</title>
        <authorList>
            <consortium name="DOE Joint Genome Institute"/>
            <consortium name="Mycorrhizal Genomics Consortium"/>
            <person name="Kohler A."/>
            <person name="Kuo A."/>
            <person name="Nagy L.G."/>
            <person name="Floudas D."/>
            <person name="Copeland A."/>
            <person name="Barry K.W."/>
            <person name="Cichocki N."/>
            <person name="Veneault-Fourrey C."/>
            <person name="LaButti K."/>
            <person name="Lindquist E.A."/>
            <person name="Lipzen A."/>
            <person name="Lundell T."/>
            <person name="Morin E."/>
            <person name="Murat C."/>
            <person name="Riley R."/>
            <person name="Ohm R."/>
            <person name="Sun H."/>
            <person name="Tunlid A."/>
            <person name="Henrissat B."/>
            <person name="Grigoriev I.V."/>
            <person name="Hibbett D.S."/>
            <person name="Martin F."/>
        </authorList>
    </citation>
    <scope>NUCLEOTIDE SEQUENCE [LARGE SCALE GENOMIC DNA]</scope>
    <source>
        <strain evidence="3">Zn</strain>
    </source>
</reference>
<dbReference type="Pfam" id="PF11917">
    <property type="entry name" value="DUF3435"/>
    <property type="match status" value="1"/>
</dbReference>
<dbReference type="OrthoDB" id="4485682at2759"/>
<dbReference type="InParanoid" id="A0A0C3GQF5"/>